<accession>A0A382WFG8</accession>
<keyword evidence="3" id="KW-0560">Oxidoreductase</keyword>
<dbReference type="InterPro" id="IPR011047">
    <property type="entry name" value="Quinoprotein_ADH-like_sf"/>
</dbReference>
<dbReference type="InterPro" id="IPR015943">
    <property type="entry name" value="WD40/YVTN_repeat-like_dom_sf"/>
</dbReference>
<comment type="similarity">
    <text evidence="2">Belongs to the bacterial PQQ dehydrogenase family.</text>
</comment>
<reference evidence="5" key="1">
    <citation type="submission" date="2018-05" db="EMBL/GenBank/DDBJ databases">
        <authorList>
            <person name="Lanie J.A."/>
            <person name="Ng W.-L."/>
            <person name="Kazmierczak K.M."/>
            <person name="Andrzejewski T.M."/>
            <person name="Davidsen T.M."/>
            <person name="Wayne K.J."/>
            <person name="Tettelin H."/>
            <person name="Glass J.I."/>
            <person name="Rusch D."/>
            <person name="Podicherti R."/>
            <person name="Tsui H.-C.T."/>
            <person name="Winkler M.E."/>
        </authorList>
    </citation>
    <scope>NUCLEOTIDE SEQUENCE</scope>
</reference>
<dbReference type="PANTHER" id="PTHR32303:SF10">
    <property type="entry name" value="OUTER MEMBRANE PROTEIN ASSEMBLY FACTOR BAMB"/>
    <property type="match status" value="1"/>
</dbReference>
<proteinExistence type="inferred from homology"/>
<comment type="cofactor">
    <cofactor evidence="1">
        <name>pyrroloquinoline quinone</name>
        <dbReference type="ChEBI" id="CHEBI:58442"/>
    </cofactor>
</comment>
<evidence type="ECO:0000256" key="2">
    <source>
        <dbReference type="ARBA" id="ARBA00008156"/>
    </source>
</evidence>
<evidence type="ECO:0000313" key="5">
    <source>
        <dbReference type="EMBL" id="SVD57115.1"/>
    </source>
</evidence>
<evidence type="ECO:0000256" key="3">
    <source>
        <dbReference type="ARBA" id="ARBA00023002"/>
    </source>
</evidence>
<dbReference type="Gene3D" id="2.130.10.10">
    <property type="entry name" value="YVTN repeat-like/Quinoprotein amine dehydrogenase"/>
    <property type="match status" value="1"/>
</dbReference>
<dbReference type="PANTHER" id="PTHR32303">
    <property type="entry name" value="QUINOPROTEIN ALCOHOL DEHYDROGENASE (CYTOCHROME C)"/>
    <property type="match status" value="1"/>
</dbReference>
<evidence type="ECO:0000259" key="4">
    <source>
        <dbReference type="Pfam" id="PF13360"/>
    </source>
</evidence>
<evidence type="ECO:0000256" key="1">
    <source>
        <dbReference type="ARBA" id="ARBA00001931"/>
    </source>
</evidence>
<dbReference type="Pfam" id="PF13360">
    <property type="entry name" value="PQQ_2"/>
    <property type="match status" value="1"/>
</dbReference>
<dbReference type="InterPro" id="IPR018391">
    <property type="entry name" value="PQQ_b-propeller_rpt"/>
</dbReference>
<feature type="domain" description="Pyrrolo-quinoline quinone repeat" evidence="4">
    <location>
        <begin position="104"/>
        <end position="204"/>
    </location>
</feature>
<dbReference type="GO" id="GO:0016491">
    <property type="term" value="F:oxidoreductase activity"/>
    <property type="evidence" value="ECO:0007669"/>
    <property type="project" value="UniProtKB-KW"/>
</dbReference>
<dbReference type="InterPro" id="IPR002372">
    <property type="entry name" value="PQQ_rpt_dom"/>
</dbReference>
<dbReference type="SUPFAM" id="SSF50998">
    <property type="entry name" value="Quinoprotein alcohol dehydrogenase-like"/>
    <property type="match status" value="1"/>
</dbReference>
<dbReference type="SMART" id="SM00564">
    <property type="entry name" value="PQQ"/>
    <property type="match status" value="2"/>
</dbReference>
<gene>
    <name evidence="5" type="ORF">METZ01_LOCUS409969</name>
</gene>
<name>A0A382WFG8_9ZZZZ</name>
<dbReference type="EMBL" id="UINC01159170">
    <property type="protein sequence ID" value="SVD57115.1"/>
    <property type="molecule type" value="Genomic_DNA"/>
</dbReference>
<sequence length="225" mass="23648">MEDNPNCPAEEGPDFDHGSSILLVKKTTGDEVLAAGHKEGSVLILDPDNGGELLWSKRLGRGSIQGGVHFGLAAVNGAVYVPINDMNDTRNGQFLDPNKARPGVSGIDIDEEAILWQYVQPDNCGDNRPFCDPGVSAPLSVSDGVVYAGHLDGELRAYDAISGRVIWSYDTTQAHTGVNGIEGRGGSMSGSGPTIAAGHLIVNSGYGLYYHDPGNLLLVFSPGTN</sequence>
<protein>
    <recommendedName>
        <fullName evidence="4">Pyrrolo-quinoline quinone repeat domain-containing protein</fullName>
    </recommendedName>
</protein>
<organism evidence="5">
    <name type="scientific">marine metagenome</name>
    <dbReference type="NCBI Taxonomy" id="408172"/>
    <lineage>
        <taxon>unclassified sequences</taxon>
        <taxon>metagenomes</taxon>
        <taxon>ecological metagenomes</taxon>
    </lineage>
</organism>
<dbReference type="AlphaFoldDB" id="A0A382WFG8"/>